<dbReference type="AlphaFoldDB" id="A0AA38HV63"/>
<evidence type="ECO:0000313" key="2">
    <source>
        <dbReference type="Proteomes" id="UP001168821"/>
    </source>
</evidence>
<dbReference type="EMBL" id="JALNTZ010000008">
    <property type="protein sequence ID" value="KAJ3644145.1"/>
    <property type="molecule type" value="Genomic_DNA"/>
</dbReference>
<accession>A0AA38HV63</accession>
<comment type="caution">
    <text evidence="1">The sequence shown here is derived from an EMBL/GenBank/DDBJ whole genome shotgun (WGS) entry which is preliminary data.</text>
</comment>
<proteinExistence type="predicted"/>
<protein>
    <submittedName>
        <fullName evidence="1">Uncharacterized protein</fullName>
    </submittedName>
</protein>
<sequence>MNTSNTNDSLITKGDELINDKYERYERCLRNEQNSFSHSKLAPIFDHGNSKISDKTKKLQGEQSLRRCSNSVNPKGSTCHMHLGCQGKANQKIYLRIDCSFSDCSNALYLLQLTNALQAIAPFRGPNRSDECDSKRIAKEKVAKTNCKRGKH</sequence>
<keyword evidence="2" id="KW-1185">Reference proteome</keyword>
<organism evidence="1 2">
    <name type="scientific">Zophobas morio</name>
    <dbReference type="NCBI Taxonomy" id="2755281"/>
    <lineage>
        <taxon>Eukaryota</taxon>
        <taxon>Metazoa</taxon>
        <taxon>Ecdysozoa</taxon>
        <taxon>Arthropoda</taxon>
        <taxon>Hexapoda</taxon>
        <taxon>Insecta</taxon>
        <taxon>Pterygota</taxon>
        <taxon>Neoptera</taxon>
        <taxon>Endopterygota</taxon>
        <taxon>Coleoptera</taxon>
        <taxon>Polyphaga</taxon>
        <taxon>Cucujiformia</taxon>
        <taxon>Tenebrionidae</taxon>
        <taxon>Zophobas</taxon>
    </lineage>
</organism>
<reference evidence="1" key="1">
    <citation type="journal article" date="2023" name="G3 (Bethesda)">
        <title>Whole genome assemblies of Zophobas morio and Tenebrio molitor.</title>
        <authorList>
            <person name="Kaur S."/>
            <person name="Stinson S.A."/>
            <person name="diCenzo G.C."/>
        </authorList>
    </citation>
    <scope>NUCLEOTIDE SEQUENCE</scope>
    <source>
        <strain evidence="1">QUZm001</strain>
    </source>
</reference>
<evidence type="ECO:0000313" key="1">
    <source>
        <dbReference type="EMBL" id="KAJ3644145.1"/>
    </source>
</evidence>
<gene>
    <name evidence="1" type="ORF">Zmor_026817</name>
</gene>
<name>A0AA38HV63_9CUCU</name>
<dbReference type="Proteomes" id="UP001168821">
    <property type="component" value="Unassembled WGS sequence"/>
</dbReference>